<reference evidence="2" key="1">
    <citation type="journal article" date="2013" name="Genetics">
        <title>The draft genome and transcriptome of Panagrellus redivivus are shaped by the harsh demands of a free-living lifestyle.</title>
        <authorList>
            <person name="Srinivasan J."/>
            <person name="Dillman A.R."/>
            <person name="Macchietto M.G."/>
            <person name="Heikkinen L."/>
            <person name="Lakso M."/>
            <person name="Fracchia K.M."/>
            <person name="Antoshechkin I."/>
            <person name="Mortazavi A."/>
            <person name="Wong G."/>
            <person name="Sternberg P.W."/>
        </authorList>
    </citation>
    <scope>NUCLEOTIDE SEQUENCE [LARGE SCALE GENOMIC DNA]</scope>
    <source>
        <strain evidence="2">MT8872</strain>
    </source>
</reference>
<feature type="compositionally biased region" description="Polar residues" evidence="1">
    <location>
        <begin position="114"/>
        <end position="134"/>
    </location>
</feature>
<dbReference type="AlphaFoldDB" id="A0A7E4VME2"/>
<dbReference type="WBParaSite" id="Pan_g22972.t1">
    <property type="protein sequence ID" value="Pan_g22972.t1"/>
    <property type="gene ID" value="Pan_g22972"/>
</dbReference>
<feature type="region of interest" description="Disordered" evidence="1">
    <location>
        <begin position="85"/>
        <end position="135"/>
    </location>
</feature>
<name>A0A7E4VME2_PANRE</name>
<sequence>MLPPPGSHLNIPGVPNVYAAGQPGSSLAPHGNNPPGVGGAGAAKRGSIFMSSESLAIPPIPVLPLPMGIRRVSMASRIKRLQSTVTRLHHGQENPSKIQPAVSPGAGPEPQATRDGSSRWNAPGQRATSTSSHGDTVIIGIGAQAISATDDDPIQRLWTDVIGI</sequence>
<dbReference type="Proteomes" id="UP000492821">
    <property type="component" value="Unassembled WGS sequence"/>
</dbReference>
<proteinExistence type="predicted"/>
<accession>A0A7E4VME2</accession>
<keyword evidence="2" id="KW-1185">Reference proteome</keyword>
<evidence type="ECO:0000256" key="1">
    <source>
        <dbReference type="SAM" id="MobiDB-lite"/>
    </source>
</evidence>
<organism evidence="2 3">
    <name type="scientific">Panagrellus redivivus</name>
    <name type="common">Microworm</name>
    <dbReference type="NCBI Taxonomy" id="6233"/>
    <lineage>
        <taxon>Eukaryota</taxon>
        <taxon>Metazoa</taxon>
        <taxon>Ecdysozoa</taxon>
        <taxon>Nematoda</taxon>
        <taxon>Chromadorea</taxon>
        <taxon>Rhabditida</taxon>
        <taxon>Tylenchina</taxon>
        <taxon>Panagrolaimomorpha</taxon>
        <taxon>Panagrolaimoidea</taxon>
        <taxon>Panagrolaimidae</taxon>
        <taxon>Panagrellus</taxon>
    </lineage>
</organism>
<evidence type="ECO:0000313" key="2">
    <source>
        <dbReference type="Proteomes" id="UP000492821"/>
    </source>
</evidence>
<reference evidence="3" key="2">
    <citation type="submission" date="2020-10" db="UniProtKB">
        <authorList>
            <consortium name="WormBaseParasite"/>
        </authorList>
    </citation>
    <scope>IDENTIFICATION</scope>
</reference>
<protein>
    <submittedName>
        <fullName evidence="3">Med25 domain-containing protein</fullName>
    </submittedName>
</protein>
<evidence type="ECO:0000313" key="3">
    <source>
        <dbReference type="WBParaSite" id="Pan_g22972.t1"/>
    </source>
</evidence>